<dbReference type="Gramene" id="ERN11792">
    <property type="protein sequence ID" value="ERN11792"/>
    <property type="gene ID" value="AMTR_s00022p00251800"/>
</dbReference>
<keyword evidence="6" id="KW-0865">Zymogen</keyword>
<sequence>MALLFIFLVASSCSLVVTFAEEEKNVLLQVTERGEESFVMFMNKYGKKYGSREEYIHRLGVFLSNMKRAAMNQVLDPFAVHGVTPFSDLSQEEFEAFYTGILPSYSSNSLPTAPQLPVDGLPPDFDWREKGAVTHVKMQGACGACWAFSTTGAMEGAYFISSGKLVNLSEQQLVDCDHMCDVESRTDCDDGCKGGLMTNAFEYVREAGGLEDENSYPYVGTRGECKFEREKAAVGVLNFSKISMDEDQISANLVRNGPIAVGVNAAFLQTYIGGVSCPLICSKRHVNHGVLLVGYGAKGFAPLRLGNRPFWIIKNSWSDRWGEHGYYRLCKGHGMCGIHTMASAVVTTEA</sequence>
<keyword evidence="3 9" id="KW-0732">Signal</keyword>
<evidence type="ECO:0000256" key="6">
    <source>
        <dbReference type="ARBA" id="ARBA00023145"/>
    </source>
</evidence>
<dbReference type="Pfam" id="PF00112">
    <property type="entry name" value="Peptidase_C1"/>
    <property type="match status" value="1"/>
</dbReference>
<organism evidence="12 13">
    <name type="scientific">Amborella trichopoda</name>
    <dbReference type="NCBI Taxonomy" id="13333"/>
    <lineage>
        <taxon>Eukaryota</taxon>
        <taxon>Viridiplantae</taxon>
        <taxon>Streptophyta</taxon>
        <taxon>Embryophyta</taxon>
        <taxon>Tracheophyta</taxon>
        <taxon>Spermatophyta</taxon>
        <taxon>Magnoliopsida</taxon>
        <taxon>Amborellales</taxon>
        <taxon>Amborellaceae</taxon>
        <taxon>Amborella</taxon>
    </lineage>
</organism>
<dbReference type="OrthoDB" id="10253408at2759"/>
<keyword evidence="8" id="KW-0325">Glycoprotein</keyword>
<dbReference type="SMART" id="SM00848">
    <property type="entry name" value="Inhibitor_I29"/>
    <property type="match status" value="1"/>
</dbReference>
<dbReference type="InterPro" id="IPR000668">
    <property type="entry name" value="Peptidase_C1A_C"/>
</dbReference>
<evidence type="ECO:0000256" key="4">
    <source>
        <dbReference type="ARBA" id="ARBA00022801"/>
    </source>
</evidence>
<keyword evidence="4" id="KW-0378">Hydrolase</keyword>
<evidence type="ECO:0000256" key="9">
    <source>
        <dbReference type="SAM" id="SignalP"/>
    </source>
</evidence>
<dbReference type="PANTHER" id="PTHR12411">
    <property type="entry name" value="CYSTEINE PROTEASE FAMILY C1-RELATED"/>
    <property type="match status" value="1"/>
</dbReference>
<gene>
    <name evidence="12" type="ORF">AMTR_s00022p00251800</name>
</gene>
<protein>
    <recommendedName>
        <fullName evidence="14">Peptidase C1A papain C-terminal domain-containing protein</fullName>
    </recommendedName>
</protein>
<dbReference type="GO" id="GO:0004197">
    <property type="term" value="F:cysteine-type endopeptidase activity"/>
    <property type="evidence" value="ECO:0000318"/>
    <property type="project" value="GO_Central"/>
</dbReference>
<proteinExistence type="inferred from homology"/>
<dbReference type="InterPro" id="IPR025660">
    <property type="entry name" value="Pept_his_AS"/>
</dbReference>
<dbReference type="InterPro" id="IPR039417">
    <property type="entry name" value="Peptidase_C1A_papain-like"/>
</dbReference>
<dbReference type="PROSITE" id="PS00139">
    <property type="entry name" value="THIOL_PROTEASE_CYS"/>
    <property type="match status" value="1"/>
</dbReference>
<dbReference type="FunFam" id="3.90.70.10:FF:000057">
    <property type="entry name" value="Cysteine protease RD19A"/>
    <property type="match status" value="1"/>
</dbReference>
<dbReference type="EMBL" id="KI392687">
    <property type="protein sequence ID" value="ERN11792.1"/>
    <property type="molecule type" value="Genomic_DNA"/>
</dbReference>
<dbReference type="AlphaFoldDB" id="W1PP61"/>
<dbReference type="InterPro" id="IPR013128">
    <property type="entry name" value="Peptidase_C1A"/>
</dbReference>
<dbReference type="PRINTS" id="PR00705">
    <property type="entry name" value="PAPAIN"/>
</dbReference>
<evidence type="ECO:0000259" key="11">
    <source>
        <dbReference type="SMART" id="SM00848"/>
    </source>
</evidence>
<dbReference type="InterPro" id="IPR038765">
    <property type="entry name" value="Papain-like_cys_pep_sf"/>
</dbReference>
<feature type="signal peptide" evidence="9">
    <location>
        <begin position="1"/>
        <end position="20"/>
    </location>
</feature>
<feature type="domain" description="Peptidase C1A papain C-terminal" evidence="10">
    <location>
        <begin position="121"/>
        <end position="346"/>
    </location>
</feature>
<dbReference type="SUPFAM" id="SSF54001">
    <property type="entry name" value="Cysteine proteinases"/>
    <property type="match status" value="1"/>
</dbReference>
<evidence type="ECO:0000256" key="2">
    <source>
        <dbReference type="ARBA" id="ARBA00022670"/>
    </source>
</evidence>
<keyword evidence="13" id="KW-1185">Reference proteome</keyword>
<dbReference type="HOGENOM" id="CLU_012184_1_3_1"/>
<dbReference type="Proteomes" id="UP000017836">
    <property type="component" value="Unassembled WGS sequence"/>
</dbReference>
<reference evidence="13" key="1">
    <citation type="journal article" date="2013" name="Science">
        <title>The Amborella genome and the evolution of flowering plants.</title>
        <authorList>
            <consortium name="Amborella Genome Project"/>
        </authorList>
    </citation>
    <scope>NUCLEOTIDE SEQUENCE [LARGE SCALE GENOMIC DNA]</scope>
</reference>
<evidence type="ECO:0000256" key="5">
    <source>
        <dbReference type="ARBA" id="ARBA00022807"/>
    </source>
</evidence>
<dbReference type="SMART" id="SM00645">
    <property type="entry name" value="Pept_C1"/>
    <property type="match status" value="1"/>
</dbReference>
<feature type="chain" id="PRO_5018653758" description="Peptidase C1A papain C-terminal domain-containing protein" evidence="9">
    <location>
        <begin position="21"/>
        <end position="350"/>
    </location>
</feature>
<dbReference type="InterPro" id="IPR000169">
    <property type="entry name" value="Pept_cys_AS"/>
</dbReference>
<comment type="similarity">
    <text evidence="1">Belongs to the peptidase C1 family.</text>
</comment>
<dbReference type="KEGG" id="atr:18439994"/>
<dbReference type="eggNOG" id="KOG1542">
    <property type="taxonomic scope" value="Eukaryota"/>
</dbReference>
<dbReference type="InterPro" id="IPR025661">
    <property type="entry name" value="Pept_asp_AS"/>
</dbReference>
<dbReference type="PROSITE" id="PS00640">
    <property type="entry name" value="THIOL_PROTEASE_ASN"/>
    <property type="match status" value="1"/>
</dbReference>
<evidence type="ECO:0000256" key="3">
    <source>
        <dbReference type="ARBA" id="ARBA00022729"/>
    </source>
</evidence>
<dbReference type="Gene3D" id="3.90.70.10">
    <property type="entry name" value="Cysteine proteinases"/>
    <property type="match status" value="1"/>
</dbReference>
<dbReference type="GO" id="GO:0005764">
    <property type="term" value="C:lysosome"/>
    <property type="evidence" value="ECO:0000318"/>
    <property type="project" value="GO_Central"/>
</dbReference>
<dbReference type="STRING" id="13333.W1PP61"/>
<evidence type="ECO:0000256" key="1">
    <source>
        <dbReference type="ARBA" id="ARBA00008455"/>
    </source>
</evidence>
<feature type="domain" description="Cathepsin propeptide inhibitor" evidence="11">
    <location>
        <begin position="38"/>
        <end position="94"/>
    </location>
</feature>
<dbReference type="Pfam" id="PF08246">
    <property type="entry name" value="Inhibitor_I29"/>
    <property type="match status" value="1"/>
</dbReference>
<dbReference type="GO" id="GO:0005615">
    <property type="term" value="C:extracellular space"/>
    <property type="evidence" value="ECO:0000318"/>
    <property type="project" value="GO_Central"/>
</dbReference>
<name>W1PP61_AMBTC</name>
<evidence type="ECO:0000259" key="10">
    <source>
        <dbReference type="SMART" id="SM00645"/>
    </source>
</evidence>
<keyword evidence="2" id="KW-0645">Protease</keyword>
<evidence type="ECO:0000256" key="8">
    <source>
        <dbReference type="ARBA" id="ARBA00023180"/>
    </source>
</evidence>
<evidence type="ECO:0008006" key="14">
    <source>
        <dbReference type="Google" id="ProtNLM"/>
    </source>
</evidence>
<accession>W1PP61</accession>
<dbReference type="GO" id="GO:0051603">
    <property type="term" value="P:proteolysis involved in protein catabolic process"/>
    <property type="evidence" value="ECO:0000318"/>
    <property type="project" value="GO_Central"/>
</dbReference>
<evidence type="ECO:0000313" key="12">
    <source>
        <dbReference type="EMBL" id="ERN11792.1"/>
    </source>
</evidence>
<evidence type="ECO:0000313" key="13">
    <source>
        <dbReference type="Proteomes" id="UP000017836"/>
    </source>
</evidence>
<dbReference type="PROSITE" id="PS00639">
    <property type="entry name" value="THIOL_PROTEASE_HIS"/>
    <property type="match status" value="1"/>
</dbReference>
<dbReference type="InterPro" id="IPR013201">
    <property type="entry name" value="Prot_inhib_I29"/>
</dbReference>
<dbReference type="MEROPS" id="C01.A05"/>
<keyword evidence="5" id="KW-0788">Thiol protease</keyword>
<keyword evidence="7" id="KW-1015">Disulfide bond</keyword>
<dbReference type="CDD" id="cd02248">
    <property type="entry name" value="Peptidase_C1A"/>
    <property type="match status" value="1"/>
</dbReference>
<dbReference type="OMA" id="EMAHCLA"/>
<evidence type="ECO:0000256" key="7">
    <source>
        <dbReference type="ARBA" id="ARBA00023157"/>
    </source>
</evidence>